<dbReference type="AlphaFoldDB" id="Q03N92"/>
<gene>
    <name evidence="1" type="ordered locus">LVIS_2282</name>
</gene>
<reference evidence="1 2" key="1">
    <citation type="journal article" date="2006" name="Proc. Natl. Acad. Sci. U.S.A.">
        <title>Comparative genomics of the lactic acid bacteria.</title>
        <authorList>
            <person name="Makarova K."/>
            <person name="Slesarev A."/>
            <person name="Wolf Y."/>
            <person name="Sorokin A."/>
            <person name="Mirkin B."/>
            <person name="Koonin E."/>
            <person name="Pavlov A."/>
            <person name="Pavlova N."/>
            <person name="Karamychev V."/>
            <person name="Polouchine N."/>
            <person name="Shakhova V."/>
            <person name="Grigoriev I."/>
            <person name="Lou Y."/>
            <person name="Rohksar D."/>
            <person name="Lucas S."/>
            <person name="Huang K."/>
            <person name="Goodstein D.M."/>
            <person name="Hawkins T."/>
            <person name="Plengvidhya V."/>
            <person name="Welker D."/>
            <person name="Hughes J."/>
            <person name="Goh Y."/>
            <person name="Benson A."/>
            <person name="Baldwin K."/>
            <person name="Lee J.H."/>
            <person name="Diaz-Muniz I."/>
            <person name="Dosti B."/>
            <person name="Smeianov V."/>
            <person name="Wechter W."/>
            <person name="Barabote R."/>
            <person name="Lorca G."/>
            <person name="Altermann E."/>
            <person name="Barrangou R."/>
            <person name="Ganesan B."/>
            <person name="Xie Y."/>
            <person name="Rawsthorne H."/>
            <person name="Tamir D."/>
            <person name="Parker C."/>
            <person name="Breidt F."/>
            <person name="Broadbent J."/>
            <person name="Hutkins R."/>
            <person name="O'Sullivan D."/>
            <person name="Steele J."/>
            <person name="Unlu G."/>
            <person name="Saier M."/>
            <person name="Klaenhammer T."/>
            <person name="Richardson P."/>
            <person name="Kozyavkin S."/>
            <person name="Weimer B."/>
            <person name="Mills D."/>
        </authorList>
    </citation>
    <scope>NUCLEOTIDE SEQUENCE [LARGE SCALE GENOMIC DNA]</scope>
    <source>
        <strain evidence="2">ATCC 367 / BCRC 12310 / CIP 105137 / JCM 1170 / LMG 11437 / NCIMB 947 / NCTC 947</strain>
    </source>
</reference>
<sequence>MHIQKLAGHFAALIAVMSHVGKAECKTKAIRFVTARLNHQGITLPQPVISAAVEKAFSYTNI</sequence>
<evidence type="ECO:0000313" key="1">
    <source>
        <dbReference type="EMBL" id="ABJ65330.1"/>
    </source>
</evidence>
<dbReference type="KEGG" id="lbr:LVIS_2282"/>
<proteinExistence type="predicted"/>
<dbReference type="HOGENOM" id="CLU_2898484_0_0_9"/>
<keyword evidence="2" id="KW-1185">Reference proteome</keyword>
<organism evidence="1 2">
    <name type="scientific">Levilactobacillus brevis (strain ATCC 367 / BCRC 12310 / CIP 105137 / JCM 1170 / LMG 11437 / NCIMB 947 / NCTC 947)</name>
    <name type="common">Lactobacillus brevis</name>
    <dbReference type="NCBI Taxonomy" id="387344"/>
    <lineage>
        <taxon>Bacteria</taxon>
        <taxon>Bacillati</taxon>
        <taxon>Bacillota</taxon>
        <taxon>Bacilli</taxon>
        <taxon>Lactobacillales</taxon>
        <taxon>Lactobacillaceae</taxon>
        <taxon>Levilactobacillus</taxon>
    </lineage>
</organism>
<accession>Q03N92</accession>
<dbReference type="Proteomes" id="UP000001652">
    <property type="component" value="Chromosome"/>
</dbReference>
<protein>
    <submittedName>
        <fullName evidence="1">Uncharacterized protein</fullName>
    </submittedName>
</protein>
<evidence type="ECO:0000313" key="2">
    <source>
        <dbReference type="Proteomes" id="UP000001652"/>
    </source>
</evidence>
<dbReference type="EMBL" id="CP000416">
    <property type="protein sequence ID" value="ABJ65330.1"/>
    <property type="molecule type" value="Genomic_DNA"/>
</dbReference>
<name>Q03N92_LEVBA</name>